<accession>A0A420YJ02</accession>
<dbReference type="PANTHER" id="PTHR33840:SF16">
    <property type="entry name" value="DUF2235 DOMAIN-CONTAINING PROTEIN"/>
    <property type="match status" value="1"/>
</dbReference>
<dbReference type="STRING" id="177199.A0A420YJ02"/>
<dbReference type="InterPro" id="IPR029058">
    <property type="entry name" value="AB_hydrolase_fold"/>
</dbReference>
<evidence type="ECO:0000313" key="2">
    <source>
        <dbReference type="EMBL" id="RKU47857.1"/>
    </source>
</evidence>
<dbReference type="OrthoDB" id="59699at2759"/>
<feature type="domain" description="T6SS Phospholipase effector Tle1-like catalytic" evidence="1">
    <location>
        <begin position="4"/>
        <end position="325"/>
    </location>
</feature>
<sequence length="477" mass="52843">MRPRIVVLCDGTWCGRETDTETNILRLAKLFHVPVSDINSTDEYIYPADPADRASSPVVARYRHGVGLGGSFLDYLFNGATASDLVDEVISAYRFIVDHYTPDHEIWLFGLSRGAYTVRSVAGLINNYGIIDRARLGLNDAETDQICRQAYYLYKSKDPNNRPHTPDSLDFRVRNSFPLIGDPVPDGQTAPLPPVRFMGLLDTVGSLGIPTFTGGLGLNYPEFHDDVVSAVVQDVCHLVSVHDRLWAFQPCLVRRGEGNPSGVHEEWIPGCHYDLGRQRFRFWRSGGGWLEKFAGILSFLPLIGNGGTVQPNLVLSDLALRKMLEQIRQHDADHVLLPDTPLNVLDSLGSMIAPNPRGPYDLGNGDVYGTIINYGPFGSVVGKLTTQIFGQLAIWRLLFDLRDRAVPRGNANVYCYGQVDLELPPPHILDQLGKVTEGPPNALRNRLDLRHELIRAHEGNGQACEVCETDAPALADR</sequence>
<gene>
    <name evidence="2" type="ORF">DL546_008499</name>
</gene>
<proteinExistence type="predicted"/>
<keyword evidence="3" id="KW-1185">Reference proteome</keyword>
<dbReference type="AlphaFoldDB" id="A0A420YJ02"/>
<dbReference type="SUPFAM" id="SSF53474">
    <property type="entry name" value="alpha/beta-Hydrolases"/>
    <property type="match status" value="1"/>
</dbReference>
<comment type="caution">
    <text evidence="2">The sequence shown here is derived from an EMBL/GenBank/DDBJ whole genome shotgun (WGS) entry which is preliminary data.</text>
</comment>
<dbReference type="InterPro" id="IPR018712">
    <property type="entry name" value="Tle1-like_cat"/>
</dbReference>
<dbReference type="Proteomes" id="UP000275385">
    <property type="component" value="Unassembled WGS sequence"/>
</dbReference>
<evidence type="ECO:0000259" key="1">
    <source>
        <dbReference type="Pfam" id="PF09994"/>
    </source>
</evidence>
<protein>
    <recommendedName>
        <fullName evidence="1">T6SS Phospholipase effector Tle1-like catalytic domain-containing protein</fullName>
    </recommendedName>
</protein>
<organism evidence="2 3">
    <name type="scientific">Coniochaeta pulveracea</name>
    <dbReference type="NCBI Taxonomy" id="177199"/>
    <lineage>
        <taxon>Eukaryota</taxon>
        <taxon>Fungi</taxon>
        <taxon>Dikarya</taxon>
        <taxon>Ascomycota</taxon>
        <taxon>Pezizomycotina</taxon>
        <taxon>Sordariomycetes</taxon>
        <taxon>Sordariomycetidae</taxon>
        <taxon>Coniochaetales</taxon>
        <taxon>Coniochaetaceae</taxon>
        <taxon>Coniochaeta</taxon>
    </lineage>
</organism>
<dbReference type="EMBL" id="QVQW01000007">
    <property type="protein sequence ID" value="RKU47857.1"/>
    <property type="molecule type" value="Genomic_DNA"/>
</dbReference>
<reference evidence="2 3" key="1">
    <citation type="submission" date="2018-08" db="EMBL/GenBank/DDBJ databases">
        <title>Draft genome of the lignicolous fungus Coniochaeta pulveracea.</title>
        <authorList>
            <person name="Borstlap C.J."/>
            <person name="De Witt R.N."/>
            <person name="Botha A."/>
            <person name="Volschenk H."/>
        </authorList>
    </citation>
    <scope>NUCLEOTIDE SEQUENCE [LARGE SCALE GENOMIC DNA]</scope>
    <source>
        <strain evidence="2 3">CAB683</strain>
    </source>
</reference>
<name>A0A420YJ02_9PEZI</name>
<evidence type="ECO:0000313" key="3">
    <source>
        <dbReference type="Proteomes" id="UP000275385"/>
    </source>
</evidence>
<dbReference type="PANTHER" id="PTHR33840">
    <property type="match status" value="1"/>
</dbReference>
<dbReference type="Pfam" id="PF09994">
    <property type="entry name" value="T6SS_Tle1-like_cat"/>
    <property type="match status" value="1"/>
</dbReference>